<name>A0ABU0CM59_9BACI</name>
<proteinExistence type="predicted"/>
<protein>
    <recommendedName>
        <fullName evidence="3">Uracil-DNA glycosylase</fullName>
    </recommendedName>
</protein>
<sequence length="61" mass="7260">MAKRADFHCCATCIHFKVEKGHSHITYRCARLGYETKPAYQFNCWEPKENVRQLMTKRGIR</sequence>
<keyword evidence="2" id="KW-1185">Reference proteome</keyword>
<dbReference type="EMBL" id="JAUSUQ010000001">
    <property type="protein sequence ID" value="MDQ0337510.1"/>
    <property type="molecule type" value="Genomic_DNA"/>
</dbReference>
<reference evidence="1 2" key="1">
    <citation type="submission" date="2023-07" db="EMBL/GenBank/DDBJ databases">
        <title>Genomic Encyclopedia of Type Strains, Phase IV (KMG-IV): sequencing the most valuable type-strain genomes for metagenomic binning, comparative biology and taxonomic classification.</title>
        <authorList>
            <person name="Goeker M."/>
        </authorList>
    </citation>
    <scope>NUCLEOTIDE SEQUENCE [LARGE SCALE GENOMIC DNA]</scope>
    <source>
        <strain evidence="1 2">DSM 17740</strain>
    </source>
</reference>
<evidence type="ECO:0008006" key="3">
    <source>
        <dbReference type="Google" id="ProtNLM"/>
    </source>
</evidence>
<evidence type="ECO:0000313" key="2">
    <source>
        <dbReference type="Proteomes" id="UP001232445"/>
    </source>
</evidence>
<evidence type="ECO:0000313" key="1">
    <source>
        <dbReference type="EMBL" id="MDQ0337510.1"/>
    </source>
</evidence>
<organism evidence="1 2">
    <name type="scientific">Caldalkalibacillus uzonensis</name>
    <dbReference type="NCBI Taxonomy" id="353224"/>
    <lineage>
        <taxon>Bacteria</taxon>
        <taxon>Bacillati</taxon>
        <taxon>Bacillota</taxon>
        <taxon>Bacilli</taxon>
        <taxon>Bacillales</taxon>
        <taxon>Bacillaceae</taxon>
        <taxon>Caldalkalibacillus</taxon>
    </lineage>
</organism>
<gene>
    <name evidence="1" type="ORF">J2S00_000280</name>
</gene>
<comment type="caution">
    <text evidence="1">The sequence shown here is derived from an EMBL/GenBank/DDBJ whole genome shotgun (WGS) entry which is preliminary data.</text>
</comment>
<accession>A0ABU0CM59</accession>
<dbReference type="RefSeq" id="WP_307334688.1">
    <property type="nucleotide sequence ID" value="NZ_JAUSUQ010000001.1"/>
</dbReference>
<dbReference type="Proteomes" id="UP001232445">
    <property type="component" value="Unassembled WGS sequence"/>
</dbReference>